<accession>A0ABM1E1V1</accession>
<reference evidence="2" key="1">
    <citation type="submission" date="2025-08" db="UniProtKB">
        <authorList>
            <consortium name="RefSeq"/>
        </authorList>
    </citation>
    <scope>IDENTIFICATION</scope>
</reference>
<dbReference type="Proteomes" id="UP000695022">
    <property type="component" value="Unplaced"/>
</dbReference>
<evidence type="ECO:0000313" key="1">
    <source>
        <dbReference type="Proteomes" id="UP000695022"/>
    </source>
</evidence>
<evidence type="ECO:0000313" key="2">
    <source>
        <dbReference type="RefSeq" id="XP_014666172.1"/>
    </source>
</evidence>
<dbReference type="PANTHER" id="PTHR31751">
    <property type="entry name" value="SI:CH211-108C17.2-RELATED-RELATED"/>
    <property type="match status" value="1"/>
</dbReference>
<gene>
    <name evidence="2" type="primary">LOC106808111</name>
</gene>
<keyword evidence="1" id="KW-1185">Reference proteome</keyword>
<name>A0ABM1E1V1_PRICU</name>
<sequence>MPIFFSNTTSNFRTALHFSLESRHTQGLANCPAIGIEELVYDTHCEDVYEEEIDQRNITFGPRINDANDVKGQRCCIAYEECLVHLARLAVGHRCELADCSARIDISCKTVGTAMLIDWVCENGHKPSSISRWRSQPLVNGMRLGDLTVAANTLYSGNNFRKIQFFFKCINAGCISESSFLRIQRLYAVPSVNEMYSAMQNSALEKFHGHSVIVMGDGRNDSPGHSAMYCTYTVVECESLTILAVVVVDKRHVGKRSTNMEKEALVRAMSIVREAGIKVVEVVTDAHSQIAKYIRTQHPSVKHSFDVWHGAKNLCKKLNKASTPAKCSHLRPWIRDIVDHFWYCCQHCDGSLIKLQGLWKGVLHHVRGVHEWYVGDGGPGCCLHEEMPDNQPTGNKEWMTTDSPAFVAMRKVVLDPYLIRTLPHYINFRWE</sequence>
<dbReference type="PANTHER" id="PTHR31751:SF7">
    <property type="entry name" value="THAP-TYPE DOMAIN-CONTAINING PROTEIN"/>
    <property type="match status" value="1"/>
</dbReference>
<organism evidence="1 2">
    <name type="scientific">Priapulus caudatus</name>
    <name type="common">Priapulid worm</name>
    <dbReference type="NCBI Taxonomy" id="37621"/>
    <lineage>
        <taxon>Eukaryota</taxon>
        <taxon>Metazoa</taxon>
        <taxon>Ecdysozoa</taxon>
        <taxon>Scalidophora</taxon>
        <taxon>Priapulida</taxon>
        <taxon>Priapulimorpha</taxon>
        <taxon>Priapulimorphida</taxon>
        <taxon>Priapulidae</taxon>
        <taxon>Priapulus</taxon>
    </lineage>
</organism>
<dbReference type="GeneID" id="106808111"/>
<proteinExistence type="predicted"/>
<protein>
    <submittedName>
        <fullName evidence="2">Uncharacterized protein LOC106808111</fullName>
    </submittedName>
</protein>
<dbReference type="RefSeq" id="XP_014666172.1">
    <property type="nucleotide sequence ID" value="XM_014810686.1"/>
</dbReference>